<evidence type="ECO:0000313" key="3">
    <source>
        <dbReference type="Proteomes" id="UP001140217"/>
    </source>
</evidence>
<dbReference type="InterPro" id="IPR008266">
    <property type="entry name" value="Tyr_kinase_AS"/>
</dbReference>
<protein>
    <recommendedName>
        <fullName evidence="1">Protein kinase domain-containing protein</fullName>
    </recommendedName>
</protein>
<reference evidence="2" key="1">
    <citation type="submission" date="2022-07" db="EMBL/GenBank/DDBJ databases">
        <title>Phylogenomic reconstructions and comparative analyses of Kickxellomycotina fungi.</title>
        <authorList>
            <person name="Reynolds N.K."/>
            <person name="Stajich J.E."/>
            <person name="Barry K."/>
            <person name="Grigoriev I.V."/>
            <person name="Crous P."/>
            <person name="Smith M.E."/>
        </authorList>
    </citation>
    <scope>NUCLEOTIDE SEQUENCE</scope>
    <source>
        <strain evidence="2">NBRC 105414</strain>
    </source>
</reference>
<sequence>IASRDPALHEPALRVHKRICTRGVGKPFKTIESVPELISVVADVMECHTAILERCGILHRDLSTGNILVRRDENERARGMLIDFDHAIRTNNKGHVPHAERTGTWPFLSINNLENVDPFRHPASRNNAVTALDDWESLIYILCWVGTLGWNSKTRALVVRGKARVIDAWDTPPMAIIADAKRLRLQNSNGFKTITNQFLNVPGREDLQQLAKNLHRILVCEHKNENHQGTWVKEIRIAPSETVTEIDPIGERAGRWREISKALLAEIRRTAEIQRAEIKCAEKAAEK</sequence>
<dbReference type="AlphaFoldDB" id="A0A9W8H7B4"/>
<dbReference type="PROSITE" id="PS00109">
    <property type="entry name" value="PROTEIN_KINASE_TYR"/>
    <property type="match status" value="1"/>
</dbReference>
<dbReference type="GO" id="GO:0005524">
    <property type="term" value="F:ATP binding"/>
    <property type="evidence" value="ECO:0007669"/>
    <property type="project" value="InterPro"/>
</dbReference>
<dbReference type="InterPro" id="IPR011009">
    <property type="entry name" value="Kinase-like_dom_sf"/>
</dbReference>
<dbReference type="Proteomes" id="UP001140217">
    <property type="component" value="Unassembled WGS sequence"/>
</dbReference>
<accession>A0A9W8H7B4</accession>
<dbReference type="PANTHER" id="PTHR38248">
    <property type="entry name" value="FUNK1 6"/>
    <property type="match status" value="1"/>
</dbReference>
<feature type="domain" description="Protein kinase" evidence="1">
    <location>
        <begin position="1"/>
        <end position="218"/>
    </location>
</feature>
<dbReference type="InterPro" id="IPR040976">
    <property type="entry name" value="Pkinase_fungal"/>
</dbReference>
<keyword evidence="3" id="KW-1185">Reference proteome</keyword>
<dbReference type="SUPFAM" id="SSF56112">
    <property type="entry name" value="Protein kinase-like (PK-like)"/>
    <property type="match status" value="1"/>
</dbReference>
<dbReference type="PROSITE" id="PS50011">
    <property type="entry name" value="PROTEIN_KINASE_DOM"/>
    <property type="match status" value="1"/>
</dbReference>
<dbReference type="PANTHER" id="PTHR38248:SF2">
    <property type="entry name" value="FUNK1 11"/>
    <property type="match status" value="1"/>
</dbReference>
<evidence type="ECO:0000259" key="1">
    <source>
        <dbReference type="PROSITE" id="PS50011"/>
    </source>
</evidence>
<dbReference type="EMBL" id="JANBUL010000397">
    <property type="protein sequence ID" value="KAJ2776093.1"/>
    <property type="molecule type" value="Genomic_DNA"/>
</dbReference>
<gene>
    <name evidence="2" type="ORF">H4R18_005856</name>
</gene>
<feature type="non-terminal residue" evidence="2">
    <location>
        <position position="1"/>
    </location>
</feature>
<dbReference type="Pfam" id="PF17667">
    <property type="entry name" value="Pkinase_fungal"/>
    <property type="match status" value="1"/>
</dbReference>
<organism evidence="2 3">
    <name type="scientific">Coemansia javaensis</name>
    <dbReference type="NCBI Taxonomy" id="2761396"/>
    <lineage>
        <taxon>Eukaryota</taxon>
        <taxon>Fungi</taxon>
        <taxon>Fungi incertae sedis</taxon>
        <taxon>Zoopagomycota</taxon>
        <taxon>Kickxellomycotina</taxon>
        <taxon>Kickxellomycetes</taxon>
        <taxon>Kickxellales</taxon>
        <taxon>Kickxellaceae</taxon>
        <taxon>Coemansia</taxon>
    </lineage>
</organism>
<dbReference type="GO" id="GO:0004672">
    <property type="term" value="F:protein kinase activity"/>
    <property type="evidence" value="ECO:0007669"/>
    <property type="project" value="InterPro"/>
</dbReference>
<name>A0A9W8H7B4_9FUNG</name>
<evidence type="ECO:0000313" key="2">
    <source>
        <dbReference type="EMBL" id="KAJ2776093.1"/>
    </source>
</evidence>
<dbReference type="InterPro" id="IPR000719">
    <property type="entry name" value="Prot_kinase_dom"/>
</dbReference>
<dbReference type="Gene3D" id="1.10.510.10">
    <property type="entry name" value="Transferase(Phosphotransferase) domain 1"/>
    <property type="match status" value="1"/>
</dbReference>
<dbReference type="OrthoDB" id="5584477at2759"/>
<proteinExistence type="predicted"/>
<comment type="caution">
    <text evidence="2">The sequence shown here is derived from an EMBL/GenBank/DDBJ whole genome shotgun (WGS) entry which is preliminary data.</text>
</comment>